<comment type="caution">
    <text evidence="2">The sequence shown here is derived from an EMBL/GenBank/DDBJ whole genome shotgun (WGS) entry which is preliminary data.</text>
</comment>
<dbReference type="InterPro" id="IPR043917">
    <property type="entry name" value="DUF5753"/>
</dbReference>
<accession>A0ABN3A3X9</accession>
<protein>
    <submittedName>
        <fullName evidence="2">Helix-turn-helix transcriptional regulator</fullName>
    </submittedName>
</protein>
<gene>
    <name evidence="2" type="ORF">GCM10009760_51170</name>
</gene>
<dbReference type="InterPro" id="IPR010982">
    <property type="entry name" value="Lambda_DNA-bd_dom_sf"/>
</dbReference>
<name>A0ABN3A3X9_9ACTN</name>
<dbReference type="Gene3D" id="1.10.260.40">
    <property type="entry name" value="lambda repressor-like DNA-binding domains"/>
    <property type="match status" value="1"/>
</dbReference>
<evidence type="ECO:0000313" key="3">
    <source>
        <dbReference type="Proteomes" id="UP001422759"/>
    </source>
</evidence>
<evidence type="ECO:0000259" key="1">
    <source>
        <dbReference type="PROSITE" id="PS50943"/>
    </source>
</evidence>
<organism evidence="2 3">
    <name type="scientific">Kitasatospora kazusensis</name>
    <dbReference type="NCBI Taxonomy" id="407974"/>
    <lineage>
        <taxon>Bacteria</taxon>
        <taxon>Bacillati</taxon>
        <taxon>Actinomycetota</taxon>
        <taxon>Actinomycetes</taxon>
        <taxon>Kitasatosporales</taxon>
        <taxon>Streptomycetaceae</taxon>
        <taxon>Kitasatospora</taxon>
    </lineage>
</organism>
<keyword evidence="3" id="KW-1185">Reference proteome</keyword>
<dbReference type="PROSITE" id="PS50943">
    <property type="entry name" value="HTH_CROC1"/>
    <property type="match status" value="1"/>
</dbReference>
<dbReference type="InterPro" id="IPR001387">
    <property type="entry name" value="Cro/C1-type_HTH"/>
</dbReference>
<dbReference type="SMART" id="SM00530">
    <property type="entry name" value="HTH_XRE"/>
    <property type="match status" value="1"/>
</dbReference>
<dbReference type="Pfam" id="PF13560">
    <property type="entry name" value="HTH_31"/>
    <property type="match status" value="1"/>
</dbReference>
<evidence type="ECO:0000313" key="2">
    <source>
        <dbReference type="EMBL" id="GAA2153448.1"/>
    </source>
</evidence>
<dbReference type="SUPFAM" id="SSF47413">
    <property type="entry name" value="lambda repressor-like DNA-binding domains"/>
    <property type="match status" value="1"/>
</dbReference>
<dbReference type="EMBL" id="BAAANT010000038">
    <property type="protein sequence ID" value="GAA2153448.1"/>
    <property type="molecule type" value="Genomic_DNA"/>
</dbReference>
<sequence length="283" mass="31502">MVGSVRRVNRTSLGTALRELRQASGREAKAVARSAVMSASKLSKIETGKVSPTVVDVERILTAIGVSAEVKAEYMAVARAEATEATAWRLIRRLGHHRKQQQIRALDETTRRIRLFQPSLVPGLLQTPEYARAVFGRKGLTEEQLSRAVAARIDRQQALYDTTKALQFVITEPVLRWRLVPAAMMAGQLDRIISASRLSHVDIRVVPLSVPQCDVPAHSFVIRDERMVAIETVHAEVTITDPRDVELYIGKIDGFAEMALIGNAMRRMLEGIRDDFLTELEIG</sequence>
<proteinExistence type="predicted"/>
<dbReference type="Proteomes" id="UP001422759">
    <property type="component" value="Unassembled WGS sequence"/>
</dbReference>
<feature type="domain" description="HTH cro/C1-type" evidence="1">
    <location>
        <begin position="17"/>
        <end position="71"/>
    </location>
</feature>
<dbReference type="Pfam" id="PF19054">
    <property type="entry name" value="DUF5753"/>
    <property type="match status" value="1"/>
</dbReference>
<dbReference type="CDD" id="cd00093">
    <property type="entry name" value="HTH_XRE"/>
    <property type="match status" value="1"/>
</dbReference>
<reference evidence="2 3" key="1">
    <citation type="journal article" date="2019" name="Int. J. Syst. Evol. Microbiol.">
        <title>The Global Catalogue of Microorganisms (GCM) 10K type strain sequencing project: providing services to taxonomists for standard genome sequencing and annotation.</title>
        <authorList>
            <consortium name="The Broad Institute Genomics Platform"/>
            <consortium name="The Broad Institute Genome Sequencing Center for Infectious Disease"/>
            <person name="Wu L."/>
            <person name="Ma J."/>
        </authorList>
    </citation>
    <scope>NUCLEOTIDE SEQUENCE [LARGE SCALE GENOMIC DNA]</scope>
    <source>
        <strain evidence="2 3">JCM 14560</strain>
    </source>
</reference>